<evidence type="ECO:0000256" key="6">
    <source>
        <dbReference type="ARBA" id="ARBA00022967"/>
    </source>
</evidence>
<keyword evidence="12" id="KW-1185">Reference proteome</keyword>
<organism evidence="11 12">
    <name type="scientific">Micromonospora viridifaciens</name>
    <dbReference type="NCBI Taxonomy" id="1881"/>
    <lineage>
        <taxon>Bacteria</taxon>
        <taxon>Bacillati</taxon>
        <taxon>Actinomycetota</taxon>
        <taxon>Actinomycetes</taxon>
        <taxon>Micromonosporales</taxon>
        <taxon>Micromonosporaceae</taxon>
        <taxon>Micromonospora</taxon>
    </lineage>
</organism>
<keyword evidence="6" id="KW-1278">Translocase</keyword>
<evidence type="ECO:0000256" key="8">
    <source>
        <dbReference type="ARBA" id="ARBA00066388"/>
    </source>
</evidence>
<dbReference type="Proteomes" id="UP000198242">
    <property type="component" value="Chromosome I"/>
</dbReference>
<feature type="domain" description="ABC transporter" evidence="10">
    <location>
        <begin position="1"/>
        <end position="231"/>
    </location>
</feature>
<dbReference type="GO" id="GO:0043190">
    <property type="term" value="C:ATP-binding cassette (ABC) transporter complex"/>
    <property type="evidence" value="ECO:0007669"/>
    <property type="project" value="InterPro"/>
</dbReference>
<protein>
    <recommendedName>
        <fullName evidence="8">ABC-type quaternary amine transporter</fullName>
        <ecNumber evidence="8">7.6.2.9</ecNumber>
    </recommendedName>
</protein>
<dbReference type="Gene3D" id="3.40.50.300">
    <property type="entry name" value="P-loop containing nucleotide triphosphate hydrolases"/>
    <property type="match status" value="1"/>
</dbReference>
<dbReference type="InterPro" id="IPR013611">
    <property type="entry name" value="Transp-assoc_OB_typ2"/>
</dbReference>
<reference evidence="12" key="1">
    <citation type="submission" date="2016-06" db="EMBL/GenBank/DDBJ databases">
        <authorList>
            <person name="Varghese N."/>
            <person name="Submissions Spin"/>
        </authorList>
    </citation>
    <scope>NUCLEOTIDE SEQUENCE [LARGE SCALE GENOMIC DNA]</scope>
    <source>
        <strain evidence="12">DSM 43909</strain>
    </source>
</reference>
<keyword evidence="4" id="KW-0547">Nucleotide-binding</keyword>
<keyword evidence="3" id="KW-0997">Cell inner membrane</keyword>
<evidence type="ECO:0000256" key="5">
    <source>
        <dbReference type="ARBA" id="ARBA00022840"/>
    </source>
</evidence>
<dbReference type="PANTHER" id="PTHR42781">
    <property type="entry name" value="SPERMIDINE/PUTRESCINE IMPORT ATP-BINDING PROTEIN POTA"/>
    <property type="match status" value="1"/>
</dbReference>
<dbReference type="GO" id="GO:0015418">
    <property type="term" value="F:ABC-type quaternary ammonium compound transporting activity"/>
    <property type="evidence" value="ECO:0007669"/>
    <property type="project" value="UniProtKB-EC"/>
</dbReference>
<dbReference type="EMBL" id="LT607411">
    <property type="protein sequence ID" value="SCF34467.1"/>
    <property type="molecule type" value="Genomic_DNA"/>
</dbReference>
<feature type="region of interest" description="Disordered" evidence="9">
    <location>
        <begin position="356"/>
        <end position="376"/>
    </location>
</feature>
<dbReference type="InterPro" id="IPR008995">
    <property type="entry name" value="Mo/tungstate-bd_C_term_dom"/>
</dbReference>
<dbReference type="Pfam" id="PF00005">
    <property type="entry name" value="ABC_tran"/>
    <property type="match status" value="1"/>
</dbReference>
<dbReference type="SUPFAM" id="SSF52540">
    <property type="entry name" value="P-loop containing nucleoside triphosphate hydrolases"/>
    <property type="match status" value="1"/>
</dbReference>
<name>A0A1C4ZMZ1_MICVI</name>
<proteinExistence type="predicted"/>
<keyword evidence="7" id="KW-0472">Membrane</keyword>
<gene>
    <name evidence="11" type="ORF">GA0074695_5852</name>
</gene>
<evidence type="ECO:0000256" key="7">
    <source>
        <dbReference type="ARBA" id="ARBA00023136"/>
    </source>
</evidence>
<dbReference type="EC" id="7.6.2.9" evidence="8"/>
<dbReference type="SMART" id="SM00382">
    <property type="entry name" value="AAA"/>
    <property type="match status" value="1"/>
</dbReference>
<dbReference type="InterPro" id="IPR027417">
    <property type="entry name" value="P-loop_NTPase"/>
</dbReference>
<dbReference type="Pfam" id="PF08402">
    <property type="entry name" value="TOBE_2"/>
    <property type="match status" value="1"/>
</dbReference>
<evidence type="ECO:0000256" key="4">
    <source>
        <dbReference type="ARBA" id="ARBA00022741"/>
    </source>
</evidence>
<dbReference type="PROSITE" id="PS00211">
    <property type="entry name" value="ABC_TRANSPORTER_1"/>
    <property type="match status" value="1"/>
</dbReference>
<evidence type="ECO:0000256" key="3">
    <source>
        <dbReference type="ARBA" id="ARBA00022519"/>
    </source>
</evidence>
<dbReference type="SUPFAM" id="SSF50331">
    <property type="entry name" value="MOP-like"/>
    <property type="match status" value="1"/>
</dbReference>
<keyword evidence="2" id="KW-1003">Cell membrane</keyword>
<evidence type="ECO:0000256" key="2">
    <source>
        <dbReference type="ARBA" id="ARBA00022475"/>
    </source>
</evidence>
<dbReference type="FunFam" id="3.40.50.300:FF:000425">
    <property type="entry name" value="Probable ABC transporter, ATP-binding subunit"/>
    <property type="match status" value="1"/>
</dbReference>
<evidence type="ECO:0000259" key="10">
    <source>
        <dbReference type="PROSITE" id="PS50893"/>
    </source>
</evidence>
<dbReference type="Gene3D" id="2.40.50.100">
    <property type="match status" value="1"/>
</dbReference>
<dbReference type="PROSITE" id="PS50893">
    <property type="entry name" value="ABC_TRANSPORTER_2"/>
    <property type="match status" value="1"/>
</dbReference>
<accession>A0A1C4ZMZ1</accession>
<evidence type="ECO:0000313" key="11">
    <source>
        <dbReference type="EMBL" id="SCF34467.1"/>
    </source>
</evidence>
<evidence type="ECO:0000256" key="1">
    <source>
        <dbReference type="ARBA" id="ARBA00022448"/>
    </source>
</evidence>
<dbReference type="InterPro" id="IPR050093">
    <property type="entry name" value="ABC_SmlMolc_Importer"/>
</dbReference>
<dbReference type="AlphaFoldDB" id="A0A1C4ZMZ1"/>
<dbReference type="PANTHER" id="PTHR42781:SF1">
    <property type="entry name" value="THIAMINE IMPORT ATP-BINDING PROTEIN THIQ"/>
    <property type="match status" value="1"/>
</dbReference>
<evidence type="ECO:0000256" key="9">
    <source>
        <dbReference type="SAM" id="MobiDB-lite"/>
    </source>
</evidence>
<dbReference type="InterPro" id="IPR003593">
    <property type="entry name" value="AAA+_ATPase"/>
</dbReference>
<dbReference type="GO" id="GO:0016887">
    <property type="term" value="F:ATP hydrolysis activity"/>
    <property type="evidence" value="ECO:0007669"/>
    <property type="project" value="InterPro"/>
</dbReference>
<evidence type="ECO:0000313" key="12">
    <source>
        <dbReference type="Proteomes" id="UP000198242"/>
    </source>
</evidence>
<sequence>MRVEGLSKYYGDVHAVDNVTLTVEPGEFVSLLGPSGSGKTTLLMAIAGFEKPDSGEVYVGDRRITGLPTHKRNLGVVFQRYALFPNMTVADNIGYALKVRGVSRSERAKAVAEAMDLVDLTGLAHRRPAALSGGQQQRVALARALVYRPPIVLFDEPLGALDRKLREQVQLEIRRLHQELGLTMIFVTHDQEEALVMSDRVALLRDGRIEQFGPGHELYDAPATEFVAGFLGRTNILDSTVTTVAGGQTQVALGDRRFPALFPADVRPETGQKCRVALRPEAIRLSRNDRPASLSGQVGEVVFSGPTTTVRVRVGDQELMVQGLSSDPAMRVREGATVHLEWDPAALRAFTSPGVPGARTAATANNSQSVMEGIHS</sequence>
<keyword evidence="5 11" id="KW-0067">ATP-binding</keyword>
<dbReference type="InterPro" id="IPR017871">
    <property type="entry name" value="ABC_transporter-like_CS"/>
</dbReference>
<dbReference type="GO" id="GO:0005524">
    <property type="term" value="F:ATP binding"/>
    <property type="evidence" value="ECO:0007669"/>
    <property type="project" value="UniProtKB-KW"/>
</dbReference>
<keyword evidence="1" id="KW-0813">Transport</keyword>
<dbReference type="InterPro" id="IPR003439">
    <property type="entry name" value="ABC_transporter-like_ATP-bd"/>
</dbReference>